<dbReference type="AlphaFoldDB" id="A0A8I0DP03"/>
<dbReference type="Proteomes" id="UP000652847">
    <property type="component" value="Unassembled WGS sequence"/>
</dbReference>
<reference evidence="1 2" key="1">
    <citation type="submission" date="2020-08" db="EMBL/GenBank/DDBJ databases">
        <title>Genome public.</title>
        <authorList>
            <person name="Liu C."/>
            <person name="Sun Q."/>
        </authorList>
    </citation>
    <scope>NUCLEOTIDE SEQUENCE [LARGE SCALE GENOMIC DNA]</scope>
    <source>
        <strain evidence="1 2">BX17</strain>
    </source>
</reference>
<protein>
    <submittedName>
        <fullName evidence="1">Uncharacterized protein</fullName>
    </submittedName>
</protein>
<evidence type="ECO:0000313" key="2">
    <source>
        <dbReference type="Proteomes" id="UP000652847"/>
    </source>
</evidence>
<dbReference type="EMBL" id="JACOOT010000019">
    <property type="protein sequence ID" value="MBC5651094.1"/>
    <property type="molecule type" value="Genomic_DNA"/>
</dbReference>
<gene>
    <name evidence="1" type="ORF">H8S54_08235</name>
</gene>
<dbReference type="RefSeq" id="WP_186901263.1">
    <property type="nucleotide sequence ID" value="NZ_JACOOT010000019.1"/>
</dbReference>
<name>A0A8I0DP03_9FIRM</name>
<evidence type="ECO:0000313" key="1">
    <source>
        <dbReference type="EMBL" id="MBC5651094.1"/>
    </source>
</evidence>
<keyword evidence="2" id="KW-1185">Reference proteome</keyword>
<organism evidence="1 2">
    <name type="scientific">Blautia segnis</name>
    <dbReference type="NCBI Taxonomy" id="2763030"/>
    <lineage>
        <taxon>Bacteria</taxon>
        <taxon>Bacillati</taxon>
        <taxon>Bacillota</taxon>
        <taxon>Clostridia</taxon>
        <taxon>Lachnospirales</taxon>
        <taxon>Lachnospiraceae</taxon>
        <taxon>Blautia</taxon>
    </lineage>
</organism>
<sequence>MGDVSIIARRLADGHVQYGWSGNGGYFSMVGIRLLLWYQEPENVEYLFSLGQTSLIGKIGSEKGGSNWYETHCPTGEPFWLDNTERMIFSRIMFIDYGYFYDLDHKWYYTIPGPFRIKIPLELIENNLDERDYEFKYECEVEARIARFILNDYKKTDPIFEEFIHTKGYTSEVILANISENDTPSLYNLYCKYRDIYDYFDDWILVKSNANHTEISEIVVKKKMDVHIETCKW</sequence>
<comment type="caution">
    <text evidence="1">The sequence shown here is derived from an EMBL/GenBank/DDBJ whole genome shotgun (WGS) entry which is preliminary data.</text>
</comment>
<accession>A0A8I0DP03</accession>
<proteinExistence type="predicted"/>